<proteinExistence type="predicted"/>
<accession>A0A2U3E8V1</accession>
<name>A0A2U3E8V1_PURLI</name>
<sequence>MDLTARARDSQPALANGLSAHNVLWAQSRPCGDGLSVRPGYVVECRVEAIRRLRNLVRESRFGPTTFRRVDTVIRTPYGPDSARWCCVTTARHGVLPSVPFSTKYEKVANVRLLVAAGLDGGASIVRHSPSRRTNYEARLVSTSLATRPPNGATARQTFAVNRRYGCICDAAKGRPPPRVIQNVQLLCTRHTATLGHVAD</sequence>
<dbReference type="AlphaFoldDB" id="A0A2U3E8V1"/>
<protein>
    <submittedName>
        <fullName evidence="1">Uncharacterized protein</fullName>
    </submittedName>
</protein>
<evidence type="ECO:0000313" key="2">
    <source>
        <dbReference type="Proteomes" id="UP000245956"/>
    </source>
</evidence>
<dbReference type="Proteomes" id="UP000245956">
    <property type="component" value="Unassembled WGS sequence"/>
</dbReference>
<reference evidence="1 2" key="1">
    <citation type="journal article" date="2016" name="Front. Microbiol.">
        <title>Genome and transcriptome sequences reveal the specific parasitism of the nematophagous Purpureocillium lilacinum 36-1.</title>
        <authorList>
            <person name="Xie J."/>
            <person name="Li S."/>
            <person name="Mo C."/>
            <person name="Xiao X."/>
            <person name="Peng D."/>
            <person name="Wang G."/>
            <person name="Xiao Y."/>
        </authorList>
    </citation>
    <scope>NUCLEOTIDE SEQUENCE [LARGE SCALE GENOMIC DNA]</scope>
    <source>
        <strain evidence="1 2">36-1</strain>
    </source>
</reference>
<gene>
    <name evidence="1" type="ORF">PCL_12311</name>
</gene>
<dbReference type="EMBL" id="LCWV01000008">
    <property type="protein sequence ID" value="PWI70943.1"/>
    <property type="molecule type" value="Genomic_DNA"/>
</dbReference>
<evidence type="ECO:0000313" key="1">
    <source>
        <dbReference type="EMBL" id="PWI70943.1"/>
    </source>
</evidence>
<organism evidence="1 2">
    <name type="scientific">Purpureocillium lilacinum</name>
    <name type="common">Paecilomyces lilacinus</name>
    <dbReference type="NCBI Taxonomy" id="33203"/>
    <lineage>
        <taxon>Eukaryota</taxon>
        <taxon>Fungi</taxon>
        <taxon>Dikarya</taxon>
        <taxon>Ascomycota</taxon>
        <taxon>Pezizomycotina</taxon>
        <taxon>Sordariomycetes</taxon>
        <taxon>Hypocreomycetidae</taxon>
        <taxon>Hypocreales</taxon>
        <taxon>Ophiocordycipitaceae</taxon>
        <taxon>Purpureocillium</taxon>
    </lineage>
</organism>
<comment type="caution">
    <text evidence="1">The sequence shown here is derived from an EMBL/GenBank/DDBJ whole genome shotgun (WGS) entry which is preliminary data.</text>
</comment>